<evidence type="ECO:0000256" key="1">
    <source>
        <dbReference type="SAM" id="MobiDB-lite"/>
    </source>
</evidence>
<name>A0A0E9XJ30_ANGAN</name>
<protein>
    <submittedName>
        <fullName evidence="2">Uncharacterized protein</fullName>
    </submittedName>
</protein>
<reference evidence="2" key="2">
    <citation type="journal article" date="2015" name="Fish Shellfish Immunol.">
        <title>Early steps in the European eel (Anguilla anguilla)-Vibrio vulnificus interaction in the gills: Role of the RtxA13 toxin.</title>
        <authorList>
            <person name="Callol A."/>
            <person name="Pajuelo D."/>
            <person name="Ebbesson L."/>
            <person name="Teles M."/>
            <person name="MacKenzie S."/>
            <person name="Amaro C."/>
        </authorList>
    </citation>
    <scope>NUCLEOTIDE SEQUENCE</scope>
</reference>
<sequence>MRKQKSTTNQTREHSEIGLHSSDKLSGQTILRCNG</sequence>
<dbReference type="AlphaFoldDB" id="A0A0E9XJ30"/>
<feature type="compositionally biased region" description="Polar residues" evidence="1">
    <location>
        <begin position="1"/>
        <end position="10"/>
    </location>
</feature>
<feature type="region of interest" description="Disordered" evidence="1">
    <location>
        <begin position="1"/>
        <end position="35"/>
    </location>
</feature>
<dbReference type="EMBL" id="GBXM01005888">
    <property type="protein sequence ID" value="JAI02690.1"/>
    <property type="molecule type" value="Transcribed_RNA"/>
</dbReference>
<feature type="compositionally biased region" description="Basic and acidic residues" evidence="1">
    <location>
        <begin position="11"/>
        <end position="23"/>
    </location>
</feature>
<accession>A0A0E9XJ30</accession>
<organism evidence="2">
    <name type="scientific">Anguilla anguilla</name>
    <name type="common">European freshwater eel</name>
    <name type="synonym">Muraena anguilla</name>
    <dbReference type="NCBI Taxonomy" id="7936"/>
    <lineage>
        <taxon>Eukaryota</taxon>
        <taxon>Metazoa</taxon>
        <taxon>Chordata</taxon>
        <taxon>Craniata</taxon>
        <taxon>Vertebrata</taxon>
        <taxon>Euteleostomi</taxon>
        <taxon>Actinopterygii</taxon>
        <taxon>Neopterygii</taxon>
        <taxon>Teleostei</taxon>
        <taxon>Anguilliformes</taxon>
        <taxon>Anguillidae</taxon>
        <taxon>Anguilla</taxon>
    </lineage>
</organism>
<reference evidence="2" key="1">
    <citation type="submission" date="2014-11" db="EMBL/GenBank/DDBJ databases">
        <authorList>
            <person name="Amaro Gonzalez C."/>
        </authorList>
    </citation>
    <scope>NUCLEOTIDE SEQUENCE</scope>
</reference>
<feature type="compositionally biased region" description="Polar residues" evidence="1">
    <location>
        <begin position="24"/>
        <end position="35"/>
    </location>
</feature>
<proteinExistence type="predicted"/>
<evidence type="ECO:0000313" key="2">
    <source>
        <dbReference type="EMBL" id="JAI02690.1"/>
    </source>
</evidence>